<dbReference type="PANTHER" id="PTHR46825:SF15">
    <property type="entry name" value="BETA-LACTAMASE-RELATED DOMAIN-CONTAINING PROTEIN"/>
    <property type="match status" value="1"/>
</dbReference>
<organism evidence="3 4">
    <name type="scientific">Mycena alexandri</name>
    <dbReference type="NCBI Taxonomy" id="1745969"/>
    <lineage>
        <taxon>Eukaryota</taxon>
        <taxon>Fungi</taxon>
        <taxon>Dikarya</taxon>
        <taxon>Basidiomycota</taxon>
        <taxon>Agaricomycotina</taxon>
        <taxon>Agaricomycetes</taxon>
        <taxon>Agaricomycetidae</taxon>
        <taxon>Agaricales</taxon>
        <taxon>Marasmiineae</taxon>
        <taxon>Mycenaceae</taxon>
        <taxon>Mycena</taxon>
    </lineage>
</organism>
<evidence type="ECO:0000313" key="4">
    <source>
        <dbReference type="Proteomes" id="UP001218188"/>
    </source>
</evidence>
<feature type="domain" description="Beta-lactamase-related" evidence="2">
    <location>
        <begin position="43"/>
        <end position="382"/>
    </location>
</feature>
<gene>
    <name evidence="3" type="ORF">C8F04DRAFT_146034</name>
</gene>
<dbReference type="InterPro" id="IPR012338">
    <property type="entry name" value="Beta-lactam/transpept-like"/>
</dbReference>
<proteinExistence type="inferred from homology"/>
<dbReference type="AlphaFoldDB" id="A0AAD6TC22"/>
<keyword evidence="4" id="KW-1185">Reference proteome</keyword>
<name>A0AAD6TC22_9AGAR</name>
<dbReference type="EMBL" id="JARJCM010000016">
    <property type="protein sequence ID" value="KAJ7041613.1"/>
    <property type="molecule type" value="Genomic_DNA"/>
</dbReference>
<evidence type="ECO:0000256" key="1">
    <source>
        <dbReference type="ARBA" id="ARBA00038215"/>
    </source>
</evidence>
<protein>
    <submittedName>
        <fullName evidence="3">Beta-lactamase/transpeptidase-like protein</fullName>
    </submittedName>
</protein>
<dbReference type="SUPFAM" id="SSF56601">
    <property type="entry name" value="beta-lactamase/transpeptidase-like"/>
    <property type="match status" value="1"/>
</dbReference>
<evidence type="ECO:0000313" key="3">
    <source>
        <dbReference type="EMBL" id="KAJ7041613.1"/>
    </source>
</evidence>
<dbReference type="PANTHER" id="PTHR46825">
    <property type="entry name" value="D-ALANYL-D-ALANINE-CARBOXYPEPTIDASE/ENDOPEPTIDASE AMPH"/>
    <property type="match status" value="1"/>
</dbReference>
<accession>A0AAD6TC22</accession>
<evidence type="ECO:0000259" key="2">
    <source>
        <dbReference type="Pfam" id="PF00144"/>
    </source>
</evidence>
<dbReference type="InterPro" id="IPR050491">
    <property type="entry name" value="AmpC-like"/>
</dbReference>
<comment type="similarity">
    <text evidence="1">Belongs to the peptidase S12 family.</text>
</comment>
<dbReference type="Gene3D" id="3.40.710.10">
    <property type="entry name" value="DD-peptidase/beta-lactamase superfamily"/>
    <property type="match status" value="1"/>
</dbReference>
<comment type="caution">
    <text evidence="3">The sequence shown here is derived from an EMBL/GenBank/DDBJ whole genome shotgun (WGS) entry which is preliminary data.</text>
</comment>
<dbReference type="Proteomes" id="UP001218188">
    <property type="component" value="Unassembled WGS sequence"/>
</dbReference>
<dbReference type="InterPro" id="IPR001466">
    <property type="entry name" value="Beta-lactam-related"/>
</dbReference>
<reference evidence="3" key="1">
    <citation type="submission" date="2023-03" db="EMBL/GenBank/DDBJ databases">
        <title>Massive genome expansion in bonnet fungi (Mycena s.s.) driven by repeated elements and novel gene families across ecological guilds.</title>
        <authorList>
            <consortium name="Lawrence Berkeley National Laboratory"/>
            <person name="Harder C.B."/>
            <person name="Miyauchi S."/>
            <person name="Viragh M."/>
            <person name="Kuo A."/>
            <person name="Thoen E."/>
            <person name="Andreopoulos B."/>
            <person name="Lu D."/>
            <person name="Skrede I."/>
            <person name="Drula E."/>
            <person name="Henrissat B."/>
            <person name="Morin E."/>
            <person name="Kohler A."/>
            <person name="Barry K."/>
            <person name="LaButti K."/>
            <person name="Morin E."/>
            <person name="Salamov A."/>
            <person name="Lipzen A."/>
            <person name="Mereny Z."/>
            <person name="Hegedus B."/>
            <person name="Baldrian P."/>
            <person name="Stursova M."/>
            <person name="Weitz H."/>
            <person name="Taylor A."/>
            <person name="Grigoriev I.V."/>
            <person name="Nagy L.G."/>
            <person name="Martin F."/>
            <person name="Kauserud H."/>
        </authorList>
    </citation>
    <scope>NUCLEOTIDE SEQUENCE</scope>
    <source>
        <strain evidence="3">CBHHK200</strain>
    </source>
</reference>
<dbReference type="Pfam" id="PF00144">
    <property type="entry name" value="Beta-lactamase"/>
    <property type="match status" value="1"/>
</dbReference>
<sequence>MYSQIATALSLPLRRSETREFKRLPRQDSTNTSQPIIDAELSSYIQQVLDLNNVTGVSLAIILPTGEVQYAAWGNSTEDGKPVASDTVFALGSLSKGFLSASLGILMQDFADGKNTTALPSTVTDFAWSTKIRDLLPEEWKTSVPWSTEQADLRDLLAHVTGFPSHEYSYTADESARDIVVRMRDLRTGYEFRQYWEYCNQMYITASYVVSKYSGMSYRDFVEKRIMLPLNMTSSTMHPDRANATGTMSQNWSPLGRGGRIIPFFLEESKADLIAGAGGVMSTAEDMALWVKLFLNGGVNVQTNVTIVPQTTFTLATSGIAVANSTGTELYSVPAYGTGWLRYSYRGREVVLHNGGAPGVSTWAKWYPHDGFGIVLLANVAVDAVTELVTFAVEDRLLGINNITTGPPVAFPQVSLPPAPQNATTAPGLPGTYANVRSGNLTLCSPMLPTTGACAEVVEDFKMVDAAAGRPPQLTELYAAWPRWWSTHLRLSPVSENTYVATALNMYINGYGDNRGPFVDPLDEWEVTFMVNNGKVEGLGFTGVAQKETWRQLKFGPGGSIRDTADSWFDKL</sequence>